<organism evidence="1 2">
    <name type="scientific">Phenylobacterium kunshanense</name>
    <dbReference type="NCBI Taxonomy" id="1445034"/>
    <lineage>
        <taxon>Bacteria</taxon>
        <taxon>Pseudomonadati</taxon>
        <taxon>Pseudomonadota</taxon>
        <taxon>Alphaproteobacteria</taxon>
        <taxon>Caulobacterales</taxon>
        <taxon>Caulobacteraceae</taxon>
        <taxon>Phenylobacterium</taxon>
    </lineage>
</organism>
<reference evidence="1 2" key="1">
    <citation type="submission" date="2018-05" db="EMBL/GenBank/DDBJ databases">
        <authorList>
            <person name="Lanie J.A."/>
            <person name="Ng W.-L."/>
            <person name="Kazmierczak K.M."/>
            <person name="Andrzejewski T.M."/>
            <person name="Davidsen T.M."/>
            <person name="Wayne K.J."/>
            <person name="Tettelin H."/>
            <person name="Glass J.I."/>
            <person name="Rusch D."/>
            <person name="Podicherti R."/>
            <person name="Tsui H.-C.T."/>
            <person name="Winkler M.E."/>
        </authorList>
    </citation>
    <scope>NUCLEOTIDE SEQUENCE [LARGE SCALE GENOMIC DNA]</scope>
    <source>
        <strain evidence="1 2">BUT-10</strain>
    </source>
</reference>
<dbReference type="EMBL" id="QFYS01000014">
    <property type="protein sequence ID" value="RAK62059.1"/>
    <property type="molecule type" value="Genomic_DNA"/>
</dbReference>
<dbReference type="Proteomes" id="UP000249524">
    <property type="component" value="Unassembled WGS sequence"/>
</dbReference>
<evidence type="ECO:0000313" key="1">
    <source>
        <dbReference type="EMBL" id="RAK62059.1"/>
    </source>
</evidence>
<dbReference type="Pfam" id="PF06718">
    <property type="entry name" value="DUF1203"/>
    <property type="match status" value="1"/>
</dbReference>
<comment type="caution">
    <text evidence="1">The sequence shown here is derived from an EMBL/GenBank/DDBJ whole genome shotgun (WGS) entry which is preliminary data.</text>
</comment>
<proteinExistence type="predicted"/>
<dbReference type="RefSeq" id="WP_111278649.1">
    <property type="nucleotide sequence ID" value="NZ_QFYS01000014.1"/>
</dbReference>
<dbReference type="AlphaFoldDB" id="A0A328B5B5"/>
<sequence length="156" mass="17155">MSFVVSALPVAEFRPLFRLSDEALAARGVQRRRVEAPVGSPCRVTLEDAPVGETVLLLNYEHQPADTPFRSRHAIFVRETAEDTRFAPGELPPVFRNRSHLSLRAFDAKGMMIDAELAATMDLPAAIERLLAVPKAAYLHAHYAGAGCYAARIDRA</sequence>
<dbReference type="PIRSF" id="PIRSF034110">
    <property type="entry name" value="DUF1203"/>
    <property type="match status" value="1"/>
</dbReference>
<accession>A0A328B5B5</accession>
<name>A0A328B5B5_9CAUL</name>
<keyword evidence="2" id="KW-1185">Reference proteome</keyword>
<gene>
    <name evidence="1" type="ORF">DJ019_20295</name>
</gene>
<evidence type="ECO:0000313" key="2">
    <source>
        <dbReference type="Proteomes" id="UP000249524"/>
    </source>
</evidence>
<protein>
    <submittedName>
        <fullName evidence="1">DUF1203 domain-containing protein</fullName>
    </submittedName>
</protein>
<dbReference type="InterPro" id="IPR009593">
    <property type="entry name" value="DUF1203"/>
</dbReference>
<dbReference type="OrthoDB" id="5953307at2"/>